<evidence type="ECO:0000313" key="3">
    <source>
        <dbReference type="Proteomes" id="UP000815325"/>
    </source>
</evidence>
<dbReference type="InterPro" id="IPR004394">
    <property type="entry name" value="Iojap/RsfS/C7orf30"/>
</dbReference>
<dbReference type="PANTHER" id="PTHR21043">
    <property type="entry name" value="IOJAP SUPERFAMILY ORTHOLOG"/>
    <property type="match status" value="1"/>
</dbReference>
<dbReference type="InterPro" id="IPR043519">
    <property type="entry name" value="NT_sf"/>
</dbReference>
<accession>A0ABQ7H726</accession>
<dbReference type="SUPFAM" id="SSF81301">
    <property type="entry name" value="Nucleotidyltransferase"/>
    <property type="match status" value="1"/>
</dbReference>
<dbReference type="Proteomes" id="UP000815325">
    <property type="component" value="Unassembled WGS sequence"/>
</dbReference>
<comment type="similarity">
    <text evidence="1">Belongs to the Iojap/RsfS family.</text>
</comment>
<reference evidence="2" key="1">
    <citation type="submission" date="2017-08" db="EMBL/GenBank/DDBJ databases">
        <authorList>
            <person name="Polle J.E."/>
            <person name="Barry K."/>
            <person name="Cushman J."/>
            <person name="Schmutz J."/>
            <person name="Tran D."/>
            <person name="Hathwaick L.T."/>
            <person name="Yim W.C."/>
            <person name="Jenkins J."/>
            <person name="Mckie-Krisberg Z.M."/>
            <person name="Prochnik S."/>
            <person name="Lindquist E."/>
            <person name="Dockter R.B."/>
            <person name="Adam C."/>
            <person name="Molina H."/>
            <person name="Bunkerborg J."/>
            <person name="Jin E."/>
            <person name="Buchheim M."/>
            <person name="Magnuson J."/>
        </authorList>
    </citation>
    <scope>NUCLEOTIDE SEQUENCE</scope>
    <source>
        <strain evidence="2">CCAP 19/18</strain>
    </source>
</reference>
<protein>
    <submittedName>
        <fullName evidence="2">Uncharacterized protein</fullName>
    </submittedName>
</protein>
<dbReference type="NCBIfam" id="TIGR00090">
    <property type="entry name" value="rsfS_iojap_ybeB"/>
    <property type="match status" value="1"/>
</dbReference>
<sequence length="216" mass="24003">MVLAIGSSWRQAAQRVAPSQCTVHSRLRPLCSRQYYHHQLHHSQHLLHQQQQQHSCVCSSVPLAGPSGGLTPGEFLPEREDLDAAEDADAKAFALQCANMLDETKCQDLTVLHVAPLVTWCSYMVFATVMSKPQLLAALARIEKMARQDEEGGRERLNQPGSSPWECLDYGSVVIHLFTQEQREIYDVEGFYAAAEEVELPFSVQVPGSGSPVWTS</sequence>
<keyword evidence="3" id="KW-1185">Reference proteome</keyword>
<evidence type="ECO:0000256" key="1">
    <source>
        <dbReference type="ARBA" id="ARBA00010574"/>
    </source>
</evidence>
<dbReference type="Gene3D" id="3.30.460.10">
    <property type="entry name" value="Beta Polymerase, domain 2"/>
    <property type="match status" value="1"/>
</dbReference>
<comment type="caution">
    <text evidence="2">The sequence shown here is derived from an EMBL/GenBank/DDBJ whole genome shotgun (WGS) entry which is preliminary data.</text>
</comment>
<name>A0ABQ7H726_DUNSA</name>
<gene>
    <name evidence="2" type="ORF">DUNSADRAFT_6121</name>
</gene>
<dbReference type="EMBL" id="MU069458">
    <property type="protein sequence ID" value="KAF5842651.1"/>
    <property type="molecule type" value="Genomic_DNA"/>
</dbReference>
<dbReference type="PANTHER" id="PTHR21043:SF2">
    <property type="entry name" value="PROTEIN IOJAP, CHLOROPLASTIC"/>
    <property type="match status" value="1"/>
</dbReference>
<proteinExistence type="inferred from homology"/>
<organism evidence="2 3">
    <name type="scientific">Dunaliella salina</name>
    <name type="common">Green alga</name>
    <name type="synonym">Protococcus salinus</name>
    <dbReference type="NCBI Taxonomy" id="3046"/>
    <lineage>
        <taxon>Eukaryota</taxon>
        <taxon>Viridiplantae</taxon>
        <taxon>Chlorophyta</taxon>
        <taxon>core chlorophytes</taxon>
        <taxon>Chlorophyceae</taxon>
        <taxon>CS clade</taxon>
        <taxon>Chlamydomonadales</taxon>
        <taxon>Dunaliellaceae</taxon>
        <taxon>Dunaliella</taxon>
    </lineage>
</organism>
<dbReference type="Pfam" id="PF02410">
    <property type="entry name" value="RsfS"/>
    <property type="match status" value="1"/>
</dbReference>
<evidence type="ECO:0000313" key="2">
    <source>
        <dbReference type="EMBL" id="KAF5842651.1"/>
    </source>
</evidence>